<protein>
    <submittedName>
        <fullName evidence="3">Uncharacterized protein</fullName>
    </submittedName>
</protein>
<dbReference type="Proteomes" id="UP000887565">
    <property type="component" value="Unplaced"/>
</dbReference>
<name>A0A915HPN5_ROMCU</name>
<keyword evidence="1" id="KW-0812">Transmembrane</keyword>
<proteinExistence type="predicted"/>
<dbReference type="WBParaSite" id="nRc.2.0.1.t03425-RA">
    <property type="protein sequence ID" value="nRc.2.0.1.t03425-RA"/>
    <property type="gene ID" value="nRc.2.0.1.g03425"/>
</dbReference>
<evidence type="ECO:0000313" key="3">
    <source>
        <dbReference type="WBParaSite" id="nRc.2.0.1.t03425-RA"/>
    </source>
</evidence>
<feature type="transmembrane region" description="Helical" evidence="1">
    <location>
        <begin position="12"/>
        <end position="30"/>
    </location>
</feature>
<keyword evidence="1" id="KW-1133">Transmembrane helix</keyword>
<keyword evidence="1" id="KW-0472">Membrane</keyword>
<sequence>MAIDALVERDLFAIWLAKVVKYCFSIYGVMMKSIKRGSYKDTGSTFLTLNERIGDKYPEWRICEKLLIIVIKVPRFMFINSVARIAAMLADFFVHYFPQNYNSHRNQNDELKRRITSEK</sequence>
<organism evidence="2 3">
    <name type="scientific">Romanomermis culicivorax</name>
    <name type="common">Nematode worm</name>
    <dbReference type="NCBI Taxonomy" id="13658"/>
    <lineage>
        <taxon>Eukaryota</taxon>
        <taxon>Metazoa</taxon>
        <taxon>Ecdysozoa</taxon>
        <taxon>Nematoda</taxon>
        <taxon>Enoplea</taxon>
        <taxon>Dorylaimia</taxon>
        <taxon>Mermithida</taxon>
        <taxon>Mermithoidea</taxon>
        <taxon>Mermithidae</taxon>
        <taxon>Romanomermis</taxon>
    </lineage>
</organism>
<evidence type="ECO:0000256" key="1">
    <source>
        <dbReference type="SAM" id="Phobius"/>
    </source>
</evidence>
<reference evidence="3" key="1">
    <citation type="submission" date="2022-11" db="UniProtKB">
        <authorList>
            <consortium name="WormBaseParasite"/>
        </authorList>
    </citation>
    <scope>IDENTIFICATION</scope>
</reference>
<evidence type="ECO:0000313" key="2">
    <source>
        <dbReference type="Proteomes" id="UP000887565"/>
    </source>
</evidence>
<accession>A0A915HPN5</accession>
<keyword evidence="2" id="KW-1185">Reference proteome</keyword>
<dbReference type="AlphaFoldDB" id="A0A915HPN5"/>